<feature type="compositionally biased region" description="Basic and acidic residues" evidence="1">
    <location>
        <begin position="348"/>
        <end position="361"/>
    </location>
</feature>
<protein>
    <submittedName>
        <fullName evidence="3">Serine/threonine-protein phosphatase</fullName>
    </submittedName>
</protein>
<dbReference type="EMBL" id="JACJUD010000002">
    <property type="protein sequence ID" value="MBB2494479.1"/>
    <property type="molecule type" value="Genomic_DNA"/>
</dbReference>
<dbReference type="Proteomes" id="UP000542720">
    <property type="component" value="Unassembled WGS sequence"/>
</dbReference>
<dbReference type="CDD" id="cd00143">
    <property type="entry name" value="PP2Cc"/>
    <property type="match status" value="1"/>
</dbReference>
<evidence type="ECO:0000313" key="3">
    <source>
        <dbReference type="EMBL" id="MBB2494479.1"/>
    </source>
</evidence>
<gene>
    <name evidence="3" type="ORF">H3H51_05555</name>
</gene>
<accession>A0A7W4LJT6</accession>
<dbReference type="SUPFAM" id="SSF81606">
    <property type="entry name" value="PP2C-like"/>
    <property type="match status" value="1"/>
</dbReference>
<dbReference type="RefSeq" id="WP_183088056.1">
    <property type="nucleotide sequence ID" value="NZ_JACJUD010000002.1"/>
</dbReference>
<dbReference type="PROSITE" id="PS51746">
    <property type="entry name" value="PPM_2"/>
    <property type="match status" value="1"/>
</dbReference>
<proteinExistence type="predicted"/>
<evidence type="ECO:0000259" key="2">
    <source>
        <dbReference type="PROSITE" id="PS51746"/>
    </source>
</evidence>
<sequence>MSTESDVVFQRLKAWLLRKMPTASIKKIPALNATLSSDIGYQRSQNQDRVAMARGHDFSGNAYILIAISDGMGGMIDGELCAATAIAGFFSSFFRNSSSFGMPNDWLNSATLSANKEVYKLHNGRGGATLSATLLRADGKIHYVNVGDSRIYSQHSYHIEQITTDDTIAAQMGDVAPGLANRHELLQYIGIGEALEPHIIKSEIHDATSIIMTTDGVHYLGNEVMERIAIVASDPSTTTKRLIDVAKFLGGHDNCTAAVIAIPPQADAFVTDSTGVIELWDHNGEIQLIPVAHSKSTPNEKPISQEQIISAEVEPKNKDGKSNPVRIKRSRRPPIKKAIKDLLGDEIESKAASKKENEDPKFTMTFNLREK</sequence>
<dbReference type="Gene3D" id="3.60.40.10">
    <property type="entry name" value="PPM-type phosphatase domain"/>
    <property type="match status" value="1"/>
</dbReference>
<comment type="caution">
    <text evidence="3">The sequence shown here is derived from an EMBL/GenBank/DDBJ whole genome shotgun (WGS) entry which is preliminary data.</text>
</comment>
<feature type="region of interest" description="Disordered" evidence="1">
    <location>
        <begin position="348"/>
        <end position="371"/>
    </location>
</feature>
<dbReference type="SMART" id="SM00332">
    <property type="entry name" value="PP2Cc"/>
    <property type="match status" value="1"/>
</dbReference>
<dbReference type="AlphaFoldDB" id="A0A7W4LJT6"/>
<keyword evidence="4" id="KW-1185">Reference proteome</keyword>
<reference evidence="3 4" key="1">
    <citation type="submission" date="2020-08" db="EMBL/GenBank/DDBJ databases">
        <authorList>
            <person name="Kim C.M."/>
        </authorList>
    </citation>
    <scope>NUCLEOTIDE SEQUENCE [LARGE SCALE GENOMIC DNA]</scope>
    <source>
        <strain evidence="3 4">UL070</strain>
    </source>
</reference>
<dbReference type="SMART" id="SM00331">
    <property type="entry name" value="PP2C_SIG"/>
    <property type="match status" value="1"/>
</dbReference>
<evidence type="ECO:0000256" key="1">
    <source>
        <dbReference type="SAM" id="MobiDB-lite"/>
    </source>
</evidence>
<feature type="region of interest" description="Disordered" evidence="1">
    <location>
        <begin position="310"/>
        <end position="335"/>
    </location>
</feature>
<name>A0A7W4LJT6_9GAMM</name>
<dbReference type="Pfam" id="PF13672">
    <property type="entry name" value="PP2C_2"/>
    <property type="match status" value="1"/>
</dbReference>
<organism evidence="3 4">
    <name type="scientific">Aquipseudomonas ullengensis</name>
    <dbReference type="NCBI Taxonomy" id="2759166"/>
    <lineage>
        <taxon>Bacteria</taxon>
        <taxon>Pseudomonadati</taxon>
        <taxon>Pseudomonadota</taxon>
        <taxon>Gammaproteobacteria</taxon>
        <taxon>Pseudomonadales</taxon>
        <taxon>Pseudomonadaceae</taxon>
        <taxon>Aquipseudomonas</taxon>
    </lineage>
</organism>
<feature type="domain" description="PPM-type phosphatase" evidence="2">
    <location>
        <begin position="32"/>
        <end position="262"/>
    </location>
</feature>
<evidence type="ECO:0000313" key="4">
    <source>
        <dbReference type="Proteomes" id="UP000542720"/>
    </source>
</evidence>
<feature type="compositionally biased region" description="Basic residues" evidence="1">
    <location>
        <begin position="326"/>
        <end position="335"/>
    </location>
</feature>
<dbReference type="InterPro" id="IPR001932">
    <property type="entry name" value="PPM-type_phosphatase-like_dom"/>
</dbReference>
<dbReference type="InterPro" id="IPR036457">
    <property type="entry name" value="PPM-type-like_dom_sf"/>
</dbReference>